<dbReference type="STRING" id="36050.A0A1B8AE64"/>
<dbReference type="EMBL" id="LYXU01000004">
    <property type="protein sequence ID" value="OBS18773.1"/>
    <property type="molecule type" value="Genomic_DNA"/>
</dbReference>
<dbReference type="OMA" id="INTISCH"/>
<dbReference type="InterPro" id="IPR009003">
    <property type="entry name" value="Peptidase_S1_PA"/>
</dbReference>
<evidence type="ECO:0000313" key="3">
    <source>
        <dbReference type="Proteomes" id="UP000091967"/>
    </source>
</evidence>
<keyword evidence="3" id="KW-1185">Reference proteome</keyword>
<sequence length="640" mass="72392">MSSPPWGGPPRKPSGRRREGTGNWLNPESSDETEPLFKVTSARFRTVSPHLRRLPLHEARIALPEAVRQLAAVIHHKTIEKLQQYELLDDDTEINVGMYGTHGESDIRPTVFIITEWKPTKEQMRTKSVQEITEFATLEVRRLDQNVGAVQVDMIDPRLVRNVYYGPIKNQPQLFNRWDQMKALVLHRLEVFDFTRGQMTSIILFHYGLNESYTQNPITIYISVEYTCPETCWPTTIEDIQRNLAKHGFPVLNIHIEHNIGFQMAFENLEPTGGSPQEIQDKIYKNNLFLDGDYQTLVNLGDSIGAAKYISVSGVKKSPLIGTLGCYVEIKTAQNQTWETYGLTNYHVVRPTIRGFQLKVDGQGKSSMAYPQKPSQLWKADEEGLKLRTNVPSEAMESPSRIKHNHTAWVLNQQIRQINARTHQNAASEQTRQRAVQALNSKTAFFDGYSHILGKVYCGSGFKHRSRENNRLDWSLIKVNQKRTGTNLLPGQDAWKNELLDEPFDTFGIRLKNATQSISEQTTGQRCFKAFKLGATTGAAVGVFHEIKMDVQLKDDKHLGAWVSSEYVFQPRSGRFAAPGDSGSAVYDDQGCIVGLLFTGQTPNNGPESGIGYVTPIEYVFEDIMNTFKGEITDIRVADR</sequence>
<name>A0A1B8AE64_FUSPO</name>
<dbReference type="InterPro" id="IPR012985">
    <property type="entry name" value="Peptidase_S64_Ssy5"/>
</dbReference>
<protein>
    <recommendedName>
        <fullName evidence="4">Peptidase S1 domain-containing protein</fullName>
    </recommendedName>
</protein>
<dbReference type="Proteomes" id="UP000091967">
    <property type="component" value="Unassembled WGS sequence"/>
</dbReference>
<dbReference type="SUPFAM" id="SSF50494">
    <property type="entry name" value="Trypsin-like serine proteases"/>
    <property type="match status" value="1"/>
</dbReference>
<gene>
    <name evidence="2" type="ORF">FPOA_10501</name>
</gene>
<evidence type="ECO:0000313" key="2">
    <source>
        <dbReference type="EMBL" id="OBS18773.1"/>
    </source>
</evidence>
<evidence type="ECO:0000256" key="1">
    <source>
        <dbReference type="SAM" id="MobiDB-lite"/>
    </source>
</evidence>
<comment type="caution">
    <text evidence="2">The sequence shown here is derived from an EMBL/GenBank/DDBJ whole genome shotgun (WGS) entry which is preliminary data.</text>
</comment>
<accession>A0A1B8AE64</accession>
<feature type="compositionally biased region" description="Pro residues" evidence="1">
    <location>
        <begin position="1"/>
        <end position="12"/>
    </location>
</feature>
<organism evidence="2 3">
    <name type="scientific">Fusarium poae</name>
    <dbReference type="NCBI Taxonomy" id="36050"/>
    <lineage>
        <taxon>Eukaryota</taxon>
        <taxon>Fungi</taxon>
        <taxon>Dikarya</taxon>
        <taxon>Ascomycota</taxon>
        <taxon>Pezizomycotina</taxon>
        <taxon>Sordariomycetes</taxon>
        <taxon>Hypocreomycetidae</taxon>
        <taxon>Hypocreales</taxon>
        <taxon>Nectriaceae</taxon>
        <taxon>Fusarium</taxon>
    </lineage>
</organism>
<reference evidence="2 3" key="1">
    <citation type="submission" date="2016-06" db="EMBL/GenBank/DDBJ databases">
        <title>Living apart together: crosstalk between the core and supernumerary genomes in a fungal plant pathogen.</title>
        <authorList>
            <person name="Vanheule A."/>
            <person name="Audenaert K."/>
            <person name="Warris S."/>
            <person name="Van De Geest H."/>
            <person name="Schijlen E."/>
            <person name="Hofte M."/>
            <person name="De Saeger S."/>
            <person name="Haesaert G."/>
            <person name="Waalwijk C."/>
            <person name="Van Der Lee T."/>
        </authorList>
    </citation>
    <scope>NUCLEOTIDE SEQUENCE [LARGE SCALE GENOMIC DNA]</scope>
    <source>
        <strain evidence="2 3">2516</strain>
    </source>
</reference>
<dbReference type="OrthoDB" id="5424209at2759"/>
<proteinExistence type="predicted"/>
<feature type="region of interest" description="Disordered" evidence="1">
    <location>
        <begin position="1"/>
        <end position="33"/>
    </location>
</feature>
<evidence type="ECO:0008006" key="4">
    <source>
        <dbReference type="Google" id="ProtNLM"/>
    </source>
</evidence>
<dbReference type="Pfam" id="PF08192">
    <property type="entry name" value="Peptidase_S64"/>
    <property type="match status" value="1"/>
</dbReference>
<dbReference type="AlphaFoldDB" id="A0A1B8AE64"/>